<comment type="subcellular location">
    <subcellularLocation>
        <location evidence="1 18">Cytoplasm</location>
    </subcellularLocation>
</comment>
<dbReference type="KEGG" id="azc:AZC_2887"/>
<dbReference type="GO" id="GO:0008270">
    <property type="term" value="F:zinc ion binding"/>
    <property type="evidence" value="ECO:0007669"/>
    <property type="project" value="UniProtKB-UniRule"/>
</dbReference>
<evidence type="ECO:0000256" key="10">
    <source>
        <dbReference type="ARBA" id="ARBA00022840"/>
    </source>
</evidence>
<feature type="zinc finger region" description="C4-type" evidence="18">
    <location>
        <begin position="868"/>
        <end position="894"/>
    </location>
</feature>
<dbReference type="SUPFAM" id="SSF52540">
    <property type="entry name" value="P-loop containing nucleoside triphosphate hydrolases"/>
    <property type="match status" value="2"/>
</dbReference>
<dbReference type="PROSITE" id="PS00211">
    <property type="entry name" value="ABC_TRANSPORTER_1"/>
    <property type="match status" value="2"/>
</dbReference>
<feature type="region of interest" description="Disordered" evidence="19">
    <location>
        <begin position="724"/>
        <end position="746"/>
    </location>
</feature>
<feature type="compositionally biased region" description="Basic and acidic residues" evidence="19">
    <location>
        <begin position="60"/>
        <end position="69"/>
    </location>
</feature>
<dbReference type="CDD" id="cd03270">
    <property type="entry name" value="ABC_UvrA_I"/>
    <property type="match status" value="1"/>
</dbReference>
<evidence type="ECO:0000256" key="4">
    <source>
        <dbReference type="ARBA" id="ARBA00022737"/>
    </source>
</evidence>
<dbReference type="InterPro" id="IPR003439">
    <property type="entry name" value="ABC_transporter-like_ATP-bd"/>
</dbReference>
<dbReference type="InterPro" id="IPR004602">
    <property type="entry name" value="UvrA"/>
</dbReference>
<evidence type="ECO:0000256" key="11">
    <source>
        <dbReference type="ARBA" id="ARBA00022881"/>
    </source>
</evidence>
<keyword evidence="3 18" id="KW-0479">Metal-binding</keyword>
<feature type="binding site" evidence="18">
    <location>
        <begin position="155"/>
        <end position="162"/>
    </location>
    <ligand>
        <name>ATP</name>
        <dbReference type="ChEBI" id="CHEBI:30616"/>
    </ligand>
</feature>
<dbReference type="EMBL" id="AP009384">
    <property type="protein sequence ID" value="BAF88885.1"/>
    <property type="molecule type" value="Genomic_DNA"/>
</dbReference>
<dbReference type="Gene3D" id="3.30.1490.20">
    <property type="entry name" value="ATP-grasp fold, A domain"/>
    <property type="match status" value="1"/>
</dbReference>
<dbReference type="eggNOG" id="COG0178">
    <property type="taxonomic scope" value="Bacteria"/>
</dbReference>
<evidence type="ECO:0000313" key="22">
    <source>
        <dbReference type="Proteomes" id="UP000000270"/>
    </source>
</evidence>
<keyword evidence="5 18" id="KW-0547">Nucleotide-binding</keyword>
<organism evidence="21 22">
    <name type="scientific">Azorhizobium caulinodans (strain ATCC 43989 / DSM 5975 / JCM 20966 / LMG 6465 / NBRC 14845 / NCIMB 13405 / ORS 571)</name>
    <dbReference type="NCBI Taxonomy" id="438753"/>
    <lineage>
        <taxon>Bacteria</taxon>
        <taxon>Pseudomonadati</taxon>
        <taxon>Pseudomonadota</taxon>
        <taxon>Alphaproteobacteria</taxon>
        <taxon>Hyphomicrobiales</taxon>
        <taxon>Xanthobacteraceae</taxon>
        <taxon>Azorhizobium</taxon>
    </lineage>
</organism>
<dbReference type="HAMAP" id="MF_00205">
    <property type="entry name" value="UvrA"/>
    <property type="match status" value="1"/>
</dbReference>
<evidence type="ECO:0000256" key="2">
    <source>
        <dbReference type="ARBA" id="ARBA00022490"/>
    </source>
</evidence>
<evidence type="ECO:0000256" key="6">
    <source>
        <dbReference type="ARBA" id="ARBA00022763"/>
    </source>
</evidence>
<keyword evidence="7 18" id="KW-0228">DNA excision</keyword>
<dbReference type="InterPro" id="IPR027417">
    <property type="entry name" value="P-loop_NTPase"/>
</dbReference>
<keyword evidence="8 18" id="KW-0863">Zinc-finger</keyword>
<dbReference type="AlphaFoldDB" id="A8ID62"/>
<evidence type="ECO:0000256" key="8">
    <source>
        <dbReference type="ARBA" id="ARBA00022771"/>
    </source>
</evidence>
<dbReference type="Gene3D" id="1.20.1580.10">
    <property type="entry name" value="ABC transporter ATPase like domain"/>
    <property type="match status" value="2"/>
</dbReference>
<dbReference type="STRING" id="438753.AZC_2887"/>
<evidence type="ECO:0000256" key="9">
    <source>
        <dbReference type="ARBA" id="ARBA00022833"/>
    </source>
</evidence>
<feature type="domain" description="ABC transporter" evidence="20">
    <location>
        <begin position="448"/>
        <end position="723"/>
    </location>
</feature>
<keyword evidence="22" id="KW-1185">Reference proteome</keyword>
<dbReference type="GO" id="GO:0016887">
    <property type="term" value="F:ATP hydrolysis activity"/>
    <property type="evidence" value="ECO:0007669"/>
    <property type="project" value="InterPro"/>
</dbReference>
<dbReference type="GO" id="GO:0005524">
    <property type="term" value="F:ATP binding"/>
    <property type="evidence" value="ECO:0007669"/>
    <property type="project" value="UniProtKB-UniRule"/>
</dbReference>
<sequence>MPDISTSYGFKLFYWPDPHVPVTFPAASHAASYMSPVAGTLPAPRWSGNDGAGGMAMRAGSREADEHPRSVSCRTDAVLKLPPATAGRDPSVLCGPPPASPSSRLMSDRKPSSRAVTAPKDRRDARLLSVRGAREHNLKNVDLDIPRDSLVVFTGLSGSGKSSLAFDTIYAEGQRRYVESLSAYARQFLEMMQKPDVDQIDGLSPAISIEQKTTSKNPRSTVGTVTEIYDYMRLLWARAGVPYSPATGLPIESQTVSQMVDRTLDLPEGSRLYILAPVVRGRKGEYRKEMAEFLKKGFQRVKVDGAFHEIAEAPALDKKLKHDIDVVVDRVVVRADIAARLADSFETALGLADGIAVLEFADQKEADGSPKRVIFSEKFACPVSGFTIPEIEPRLFSFNNPFGACPACDGLGVEQTIDPDLVVPDKSRTLKQGAIAPWAKSTSPYYGQTLDALAKHYKFKLTVPFAELPKKAQDVILFGSGEEEIAFSYDDGLRAYETKKTFEGIVRNLDRRWRETESDWAREEISKYFSTVPCATCAGYRLKPEALAVKIAGNHIGQVGEMSVRSASAWFEDLPGTLSDKQNEIAARILKEIRERLRFLMDVGLEYLTLGRSSGTLSGGESQRIRLASQIGSGLSGVLYVLDEPSIGLHQRDNARLLETLKRLRDLGNTVIVVEHDEDAILAADYVVDVGPGAGIHGGRIVAQGTPQEILADPASITGKYLTGELSVPPAPRRKPNPRKTLKLSGARGNNLKNVTAEIPLGLFTSITGVSGGGKSTLLIDTLYKAVARRLNNAHDAPAPFDKLEGLEHLDKVIDIDQSPIGRTPRSNPATYTGAFTPIREWFSGLPEAKARGYGPGRFSFNVKGGRCEACQGDGVIKIEMHFLPDVYVTCDVCKGKRYNRETLEVTFREKSIADVLDMTVDEGAEFFKAVPSVRDKLETLAQVGLGYIKVGQQATTLSGGEAQRVKLAKELSKRATGRTLYILDEPTTGLHFHDVAKLLEVLHELVEQGNTVVVIEHNLEVIKTSDWVIDLGPEGGDGGGEILVAGPPDVVAKEKRSHTGTFLAEVLARRPMAKTRKKATAAE</sequence>
<dbReference type="FunFam" id="1.20.1580.10:FF:000002">
    <property type="entry name" value="UvrABC system protein A"/>
    <property type="match status" value="1"/>
</dbReference>
<evidence type="ECO:0000256" key="12">
    <source>
        <dbReference type="ARBA" id="ARBA00023125"/>
    </source>
</evidence>
<comment type="function">
    <text evidence="18">The UvrABC repair system catalyzes the recognition and processing of DNA lesions. UvrA is an ATPase and a DNA-binding protein. A damage recognition complex composed of 2 UvrA and 2 UvrB subunits scans DNA for abnormalities. When the presence of a lesion has been verified by UvrB, the UvrA molecules dissociate.</text>
</comment>
<dbReference type="GO" id="GO:0006289">
    <property type="term" value="P:nucleotide-excision repair"/>
    <property type="evidence" value="ECO:0007669"/>
    <property type="project" value="UniProtKB-UniRule"/>
</dbReference>
<protein>
    <recommendedName>
        <fullName evidence="16 18">UvrABC system protein A</fullName>
        <shortName evidence="18">UvrA protein</shortName>
    </recommendedName>
    <alternativeName>
        <fullName evidence="17 18">Excinuclease ABC subunit A</fullName>
    </alternativeName>
</protein>
<evidence type="ECO:0000313" key="21">
    <source>
        <dbReference type="EMBL" id="BAF88885.1"/>
    </source>
</evidence>
<evidence type="ECO:0000256" key="7">
    <source>
        <dbReference type="ARBA" id="ARBA00022769"/>
    </source>
</evidence>
<dbReference type="GO" id="GO:0009380">
    <property type="term" value="C:excinuclease repair complex"/>
    <property type="evidence" value="ECO:0007669"/>
    <property type="project" value="InterPro"/>
</dbReference>
<dbReference type="GO" id="GO:0009432">
    <property type="term" value="P:SOS response"/>
    <property type="evidence" value="ECO:0007669"/>
    <property type="project" value="UniProtKB-UniRule"/>
</dbReference>
<dbReference type="PANTHER" id="PTHR43152:SF3">
    <property type="entry name" value="UVRABC SYSTEM PROTEIN A"/>
    <property type="match status" value="1"/>
</dbReference>
<evidence type="ECO:0000256" key="5">
    <source>
        <dbReference type="ARBA" id="ARBA00022741"/>
    </source>
</evidence>
<dbReference type="GO" id="GO:0003677">
    <property type="term" value="F:DNA binding"/>
    <property type="evidence" value="ECO:0007669"/>
    <property type="project" value="UniProtKB-UniRule"/>
</dbReference>
<evidence type="ECO:0000256" key="16">
    <source>
        <dbReference type="ARBA" id="ARBA00039316"/>
    </source>
</evidence>
<comment type="subunit">
    <text evidence="18">Forms a heterotetramer with UvrB during the search for lesions.</text>
</comment>
<dbReference type="NCBIfam" id="NF001503">
    <property type="entry name" value="PRK00349.1"/>
    <property type="match status" value="1"/>
</dbReference>
<reference evidence="21 22" key="5">
    <citation type="journal article" date="2010" name="Appl. Environ. Microbiol.">
        <title>phrR-like gene praR of Azorhizobium caulinodans ORS571 is essential for symbiosis with Sesbania rostrata and is involved in expression of reb genes.</title>
        <authorList>
            <person name="Akiba N."/>
            <person name="Aono T."/>
            <person name="Toyazaki H."/>
            <person name="Sato S."/>
            <person name="Oyaizu H."/>
        </authorList>
    </citation>
    <scope>NUCLEOTIDE SEQUENCE [LARGE SCALE GENOMIC DNA]</scope>
    <source>
        <strain evidence="22">ATCC 43989 / DSM 5975 / JCM 20966 / LMG 6465 / NBRC 14845 / NCIMB 13405 / ORS 571</strain>
    </source>
</reference>
<dbReference type="InterPro" id="IPR013815">
    <property type="entry name" value="ATP_grasp_subdomain_1"/>
</dbReference>
<evidence type="ECO:0000256" key="15">
    <source>
        <dbReference type="ARBA" id="ARBA00038000"/>
    </source>
</evidence>
<keyword evidence="9 18" id="KW-0862">Zinc</keyword>
<comment type="caution">
    <text evidence="18">Lacks conserved residue(s) required for the propagation of feature annotation.</text>
</comment>
<keyword evidence="10 18" id="KW-0067">ATP-binding</keyword>
<dbReference type="GO" id="GO:0009381">
    <property type="term" value="F:excinuclease ABC activity"/>
    <property type="evidence" value="ECO:0007669"/>
    <property type="project" value="UniProtKB-UniRule"/>
</dbReference>
<accession>A8ID62</accession>
<dbReference type="GO" id="GO:0005737">
    <property type="term" value="C:cytoplasm"/>
    <property type="evidence" value="ECO:0007669"/>
    <property type="project" value="UniProtKB-SubCell"/>
</dbReference>
<dbReference type="Pfam" id="PF00005">
    <property type="entry name" value="ABC_tran"/>
    <property type="match status" value="1"/>
</dbReference>
<dbReference type="PANTHER" id="PTHR43152">
    <property type="entry name" value="UVRABC SYSTEM PROTEIN A"/>
    <property type="match status" value="1"/>
</dbReference>
<dbReference type="Proteomes" id="UP000000270">
    <property type="component" value="Chromosome"/>
</dbReference>
<dbReference type="Pfam" id="PF17760">
    <property type="entry name" value="UvrA_inter"/>
    <property type="match status" value="1"/>
</dbReference>
<dbReference type="NCBIfam" id="TIGR00630">
    <property type="entry name" value="uvra"/>
    <property type="match status" value="1"/>
</dbReference>
<reference evidence="21 22" key="1">
    <citation type="journal article" date="2007" name="Appl. Environ. Microbiol.">
        <title>Rhizobial factors required for stem nodule maturation and maintenance in Sesbania rostrata-Azorhizobium caulinodans ORS571 symbiosis.</title>
        <authorList>
            <person name="Suzuki S."/>
            <person name="Aono T."/>
            <person name="Lee KB."/>
            <person name="Suzuki T."/>
            <person name="Liu CT."/>
            <person name="Miwa H."/>
            <person name="Wakao S."/>
            <person name="Iki T."/>
            <person name="Oyaizu H."/>
        </authorList>
    </citation>
    <scope>NUCLEOTIDE SEQUENCE [LARGE SCALE GENOMIC DNA]</scope>
    <source>
        <strain evidence="22">ATCC 43989 / DSM 5975 / JCM 20966 / LMG 6465 / NBRC 14845 / NCIMB 13405 / ORS 571</strain>
    </source>
</reference>
<evidence type="ECO:0000256" key="14">
    <source>
        <dbReference type="ARBA" id="ARBA00023236"/>
    </source>
</evidence>
<keyword evidence="2 18" id="KW-0963">Cytoplasm</keyword>
<evidence type="ECO:0000256" key="13">
    <source>
        <dbReference type="ARBA" id="ARBA00023204"/>
    </source>
</evidence>
<keyword evidence="11 18" id="KW-0267">Excision nuclease</keyword>
<keyword evidence="4 18" id="KW-0677">Repeat</keyword>
<reference evidence="22" key="2">
    <citation type="submission" date="2007-04" db="EMBL/GenBank/DDBJ databases">
        <title>Complete genome sequence of the nitrogen-fixing bacterium Azorhizobium caulinodans ORS571.</title>
        <authorList>
            <person name="Lee K.B."/>
            <person name="Backer P.D."/>
            <person name="Aono T."/>
            <person name="Liu C.T."/>
            <person name="Suzuki S."/>
            <person name="Suzuki T."/>
            <person name="Kaneko T."/>
            <person name="Yamada M."/>
            <person name="Tabata S."/>
            <person name="Kupfer D.M."/>
            <person name="Najar F.Z."/>
            <person name="Wiley G.B."/>
            <person name="Roe B."/>
            <person name="Binnewies T."/>
            <person name="Ussery D."/>
            <person name="Vereecke D."/>
            <person name="Gevers D."/>
            <person name="Holsters M."/>
            <person name="Oyaizu H."/>
        </authorList>
    </citation>
    <scope>NUCLEOTIDE SEQUENCE [LARGE SCALE GENOMIC DNA]</scope>
    <source>
        <strain evidence="22">ATCC 43989 / DSM 5975 / JCM 20966 / LMG 6465 / NBRC 14845 / NCIMB 13405 / ORS 571</strain>
    </source>
</reference>
<dbReference type="HOGENOM" id="CLU_001370_0_2_5"/>
<evidence type="ECO:0000259" key="20">
    <source>
        <dbReference type="PROSITE" id="PS50893"/>
    </source>
</evidence>
<evidence type="ECO:0000256" key="1">
    <source>
        <dbReference type="ARBA" id="ARBA00004496"/>
    </source>
</evidence>
<keyword evidence="14 18" id="KW-0742">SOS response</keyword>
<dbReference type="Gene3D" id="1.10.8.280">
    <property type="entry name" value="ABC transporter ATPase domain-like"/>
    <property type="match status" value="1"/>
</dbReference>
<dbReference type="InterPro" id="IPR041552">
    <property type="entry name" value="UvrA_DNA-bd"/>
</dbReference>
<keyword evidence="12 18" id="KW-0238">DNA-binding</keyword>
<dbReference type="CDD" id="cd03271">
    <property type="entry name" value="ABC_UvrA_II"/>
    <property type="match status" value="1"/>
</dbReference>
<proteinExistence type="inferred from homology"/>
<feature type="domain" description="ABC transporter" evidence="20">
    <location>
        <begin position="733"/>
        <end position="1065"/>
    </location>
</feature>
<gene>
    <name evidence="18" type="primary">uvrA</name>
    <name evidence="21" type="ordered locus">AZC_2887</name>
</gene>
<evidence type="ECO:0000256" key="19">
    <source>
        <dbReference type="SAM" id="MobiDB-lite"/>
    </source>
</evidence>
<evidence type="ECO:0000256" key="17">
    <source>
        <dbReference type="ARBA" id="ARBA00042156"/>
    </source>
</evidence>
<keyword evidence="6 18" id="KW-0227">DNA damage</keyword>
<feature type="compositionally biased region" description="Basic residues" evidence="19">
    <location>
        <begin position="732"/>
        <end position="742"/>
    </location>
</feature>
<dbReference type="InterPro" id="IPR017871">
    <property type="entry name" value="ABC_transporter-like_CS"/>
</dbReference>
<reference evidence="21 22" key="6">
    <citation type="journal article" date="2011" name="Appl. Environ. Microbiol.">
        <title>Involvement of the azorhizobial chromosome partition gene (parA) in the onset of bacteroid differentiation during Sesbania rostrata stem nodule development.</title>
        <authorList>
            <person name="Liu CT."/>
            <person name="Lee KB."/>
            <person name="Wang YS."/>
            <person name="Peng MH."/>
            <person name="Lee KT."/>
            <person name="Suzuki S."/>
            <person name="Suzuki T."/>
            <person name="Oyaizu H."/>
        </authorList>
    </citation>
    <scope>NUCLEOTIDE SEQUENCE [LARGE SCALE GENOMIC DNA]</scope>
    <source>
        <strain evidence="22">ATCC 43989 / DSM 5975 / JCM 20966 / LMG 6465 / NBRC 14845 / NCIMB 13405 / ORS 571</strain>
    </source>
</reference>
<evidence type="ECO:0000256" key="18">
    <source>
        <dbReference type="HAMAP-Rule" id="MF_00205"/>
    </source>
</evidence>
<dbReference type="PROSITE" id="PS50893">
    <property type="entry name" value="ABC_TRANSPORTER_2"/>
    <property type="match status" value="2"/>
</dbReference>
<keyword evidence="13 18" id="KW-0234">DNA repair</keyword>
<feature type="binding site" evidence="18">
    <location>
        <begin position="769"/>
        <end position="776"/>
    </location>
    <ligand>
        <name>ATP</name>
        <dbReference type="ChEBI" id="CHEBI:30616"/>
    </ligand>
</feature>
<feature type="region of interest" description="Disordered" evidence="19">
    <location>
        <begin position="48"/>
        <end position="122"/>
    </location>
</feature>
<comment type="similarity">
    <text evidence="15 18">Belongs to the ABC transporter superfamily. UvrA family.</text>
</comment>
<dbReference type="Gene3D" id="3.40.50.300">
    <property type="entry name" value="P-loop containing nucleotide triphosphate hydrolases"/>
    <property type="match status" value="2"/>
</dbReference>
<reference evidence="21 22" key="3">
    <citation type="journal article" date="2008" name="BMC Genomics">
        <title>The genome of the versatile nitrogen fixer Azorhizobium caulinodans ORS571.</title>
        <authorList>
            <person name="Lee KB."/>
            <person name="Backer P.D."/>
            <person name="Aono T."/>
            <person name="Liu CT."/>
            <person name="Suzuki S."/>
            <person name="Suzuki T."/>
            <person name="Kaneko T."/>
            <person name="Yamada M."/>
            <person name="Tabata S."/>
            <person name="Kupfer D.M."/>
            <person name="Najar F.Z."/>
            <person name="Wiley G.B."/>
            <person name="Roe B."/>
            <person name="Binnewies T.T."/>
            <person name="Ussery D.W."/>
            <person name="D'Haeze W."/>
            <person name="Herder J.D."/>
            <person name="Gevers D."/>
            <person name="Vereecke D."/>
            <person name="Holsters M."/>
            <person name="Oyaizu H."/>
        </authorList>
    </citation>
    <scope>NUCLEOTIDE SEQUENCE [LARGE SCALE GENOMIC DNA]</scope>
    <source>
        <strain evidence="22">ATCC 43989 / DSM 5975 / JCM 20966 / LMG 6465 / NBRC 14845 / NCIMB 13405 / ORS 571</strain>
    </source>
</reference>
<dbReference type="Pfam" id="PF17755">
    <property type="entry name" value="UvrA_DNA-bind"/>
    <property type="match status" value="1"/>
</dbReference>
<name>A8ID62_AZOC5</name>
<reference evidence="21 22" key="4">
    <citation type="journal article" date="2009" name="Appl. Environ. Microbiol.">
        <title>Comparative genome-wide transcriptional profiling of Azorhizobium caulinodans ORS571 grown under free-living and symbiotic conditions.</title>
        <authorList>
            <person name="Tsukada S."/>
            <person name="Aono T."/>
            <person name="Akiba N."/>
            <person name="Lee KB."/>
            <person name="Liu CT."/>
            <person name="Toyazaki H."/>
            <person name="Oyaizu H."/>
        </authorList>
    </citation>
    <scope>NUCLEOTIDE SEQUENCE [LARGE SCALE GENOMIC DNA]</scope>
    <source>
        <strain evidence="22">ATCC 43989 / DSM 5975 / JCM 20966 / LMG 6465 / NBRC 14845 / NCIMB 13405 / ORS 571</strain>
    </source>
</reference>
<evidence type="ECO:0000256" key="3">
    <source>
        <dbReference type="ARBA" id="ARBA00022723"/>
    </source>
</evidence>
<dbReference type="InterPro" id="IPR041102">
    <property type="entry name" value="UvrA_inter"/>
</dbReference>